<dbReference type="Gene3D" id="2.60.40.1500">
    <property type="entry name" value="Glycosyl hydrolase domain, family 39"/>
    <property type="match status" value="1"/>
</dbReference>
<dbReference type="SUPFAM" id="SSF46689">
    <property type="entry name" value="Homeodomain-like"/>
    <property type="match status" value="2"/>
</dbReference>
<comment type="caution">
    <text evidence="5">The sequence shown here is derived from an EMBL/GenBank/DDBJ whole genome shotgun (WGS) entry which is preliminary data.</text>
</comment>
<evidence type="ECO:0000313" key="5">
    <source>
        <dbReference type="EMBL" id="MDT2833128.1"/>
    </source>
</evidence>
<dbReference type="GO" id="GO:0003700">
    <property type="term" value="F:DNA-binding transcription factor activity"/>
    <property type="evidence" value="ECO:0007669"/>
    <property type="project" value="InterPro"/>
</dbReference>
<gene>
    <name evidence="5" type="ORF">P7H70_03610</name>
</gene>
<dbReference type="SUPFAM" id="SSF51445">
    <property type="entry name" value="(Trans)glycosidases"/>
    <property type="match status" value="1"/>
</dbReference>
<dbReference type="EMBL" id="JARQBZ010000005">
    <property type="protein sequence ID" value="MDT2833128.1"/>
    <property type="molecule type" value="Genomic_DNA"/>
</dbReference>
<dbReference type="InterPro" id="IPR017853">
    <property type="entry name" value="GH"/>
</dbReference>
<dbReference type="GO" id="GO:0043565">
    <property type="term" value="F:sequence-specific DNA binding"/>
    <property type="evidence" value="ECO:0007669"/>
    <property type="project" value="InterPro"/>
</dbReference>
<evidence type="ECO:0000313" key="6">
    <source>
        <dbReference type="Proteomes" id="UP001268577"/>
    </source>
</evidence>
<protein>
    <submittedName>
        <fullName evidence="5">Helix-turn-helix domain-containing protein</fullName>
    </submittedName>
</protein>
<dbReference type="Gene3D" id="3.20.20.80">
    <property type="entry name" value="Glycosidases"/>
    <property type="match status" value="1"/>
</dbReference>
<dbReference type="RefSeq" id="WP_311984943.1">
    <property type="nucleotide sequence ID" value="NZ_JARQBZ010000005.1"/>
</dbReference>
<reference evidence="5" key="1">
    <citation type="submission" date="2023-03" db="EMBL/GenBank/DDBJ databases">
        <authorList>
            <person name="Shen W."/>
            <person name="Cai J."/>
        </authorList>
    </citation>
    <scope>NUCLEOTIDE SEQUENCE</scope>
    <source>
        <strain evidence="5">P96-3</strain>
    </source>
</reference>
<organism evidence="5 6">
    <name type="scientific">Vagococcus carniphilus</name>
    <dbReference type="NCBI Taxonomy" id="218144"/>
    <lineage>
        <taxon>Bacteria</taxon>
        <taxon>Bacillati</taxon>
        <taxon>Bacillota</taxon>
        <taxon>Bacilli</taxon>
        <taxon>Lactobacillales</taxon>
        <taxon>Enterococcaceae</taxon>
        <taxon>Vagococcus</taxon>
    </lineage>
</organism>
<dbReference type="PROSITE" id="PS01124">
    <property type="entry name" value="HTH_ARAC_FAMILY_2"/>
    <property type="match status" value="1"/>
</dbReference>
<proteinExistence type="predicted"/>
<keyword evidence="3" id="KW-0804">Transcription</keyword>
<dbReference type="InterPro" id="IPR018062">
    <property type="entry name" value="HTH_AraC-typ_CS"/>
</dbReference>
<dbReference type="PANTHER" id="PTHR43280">
    <property type="entry name" value="ARAC-FAMILY TRANSCRIPTIONAL REGULATOR"/>
    <property type="match status" value="1"/>
</dbReference>
<dbReference type="InterPro" id="IPR018060">
    <property type="entry name" value="HTH_AraC"/>
</dbReference>
<keyword evidence="1" id="KW-0805">Transcription regulation</keyword>
<sequence>MTKKLETENNSEVIFLKRYTKFIKINKRGMQMGSLSPLSVKLLKVNSSFTKRNSRHSFSIFYVIKGQFLCQKKSEAFSLVERELIINNQDETITFKQKNQQNALLHLEFYFPEIEKIIGEDWRPYFNDDRLIYISEEEKQVLTEKIFRLVLDTSKFGSTGQRFSSLNYLFSFFEQLNKLVLMEEQSEKEKILLVSDHPKVTAVIQYVEESYSRRISLKEIAKKEYLSEAYLSRLFKEETGVNFSDYVDTIRLKHGVKELRSSNLPILTIALNNGFSTGKRFSKLFKEKYQMTPNEYRKQNLSIQKNIKKLDNLKEDYTIFSEDEMIQIIAQFMLNENIKKKTKELPTHYSLKINDRQTNLLQKPDKIINIGSAENGISEDVRYQIRLLQEKISFEYIRFFGLCEEVDQQHYVITDKHVNNHRLFSFINEMRLKPIIVLEITPEMTFDQWKKELSYLKKVIQGYVHFEASFKSGWFLEIKLPKYYSLISHGEYYEYAYQFLFSHFTTGQIGISLTHKEEKEFKELFSKLEEKSLLPNFISYNHHDQAFQKSRHESEHFELIEQLDSLLNWLKERNIEKPPTCFLSEWNIVATDQHILSGTFFRSGIVMKSLVQLSSRVEGLGFWLNLESEDVLKEENQDSSLSIFLHGPLRRPLFFVLTLFERVGDEIIEESDNFILTKRFNSYYLLFYNYYYLNPADTAYENLWKTSKREVIFNFDGLKRGNYLIKRFLLDSNHGGIYNQWLKAGGTIEMDTDIQEFLLQSVVPDFQMKQLEITNGKLEERAFFEINACYLLILNRITESE</sequence>
<evidence type="ECO:0000256" key="2">
    <source>
        <dbReference type="ARBA" id="ARBA00023125"/>
    </source>
</evidence>
<evidence type="ECO:0000256" key="3">
    <source>
        <dbReference type="ARBA" id="ARBA00023163"/>
    </source>
</evidence>
<feature type="domain" description="HTH araC/xylS-type" evidence="4">
    <location>
        <begin position="201"/>
        <end position="299"/>
    </location>
</feature>
<dbReference type="SUPFAM" id="SSF51011">
    <property type="entry name" value="Glycosyl hydrolase domain"/>
    <property type="match status" value="1"/>
</dbReference>
<dbReference type="PROSITE" id="PS00041">
    <property type="entry name" value="HTH_ARAC_FAMILY_1"/>
    <property type="match status" value="1"/>
</dbReference>
<dbReference type="Pfam" id="PF12833">
    <property type="entry name" value="HTH_18"/>
    <property type="match status" value="1"/>
</dbReference>
<evidence type="ECO:0000259" key="4">
    <source>
        <dbReference type="PROSITE" id="PS01124"/>
    </source>
</evidence>
<name>A0AAW8U0V5_9ENTE</name>
<dbReference type="Gene3D" id="1.10.10.60">
    <property type="entry name" value="Homeodomain-like"/>
    <property type="match status" value="2"/>
</dbReference>
<keyword evidence="2" id="KW-0238">DNA-binding</keyword>
<dbReference type="Proteomes" id="UP001268577">
    <property type="component" value="Unassembled WGS sequence"/>
</dbReference>
<accession>A0AAW8U0V5</accession>
<dbReference type="SMART" id="SM00342">
    <property type="entry name" value="HTH_ARAC"/>
    <property type="match status" value="1"/>
</dbReference>
<dbReference type="AlphaFoldDB" id="A0AAW8U0V5"/>
<dbReference type="InterPro" id="IPR009057">
    <property type="entry name" value="Homeodomain-like_sf"/>
</dbReference>
<dbReference type="PANTHER" id="PTHR43280:SF2">
    <property type="entry name" value="HTH-TYPE TRANSCRIPTIONAL REGULATOR EXSA"/>
    <property type="match status" value="1"/>
</dbReference>
<evidence type="ECO:0000256" key="1">
    <source>
        <dbReference type="ARBA" id="ARBA00023015"/>
    </source>
</evidence>